<dbReference type="InterPro" id="IPR007037">
    <property type="entry name" value="SIP_rossman_dom"/>
</dbReference>
<dbReference type="InterPro" id="IPR017938">
    <property type="entry name" value="Riboflavin_synthase-like_b-brl"/>
</dbReference>
<comment type="caution">
    <text evidence="2">The sequence shown here is derived from an EMBL/GenBank/DDBJ whole genome shotgun (WGS) entry which is preliminary data.</text>
</comment>
<evidence type="ECO:0000313" key="3">
    <source>
        <dbReference type="Proteomes" id="UP000625574"/>
    </source>
</evidence>
<dbReference type="PANTHER" id="PTHR30157">
    <property type="entry name" value="FERRIC REDUCTASE, NADPH-DEPENDENT"/>
    <property type="match status" value="1"/>
</dbReference>
<accession>A0ABS0VWY8</accession>
<dbReference type="InterPro" id="IPR013113">
    <property type="entry name" value="SIP_FAD-bd"/>
</dbReference>
<gene>
    <name evidence="2" type="ORF">JDV76_02580</name>
</gene>
<dbReference type="Pfam" id="PF08021">
    <property type="entry name" value="FAD_binding_9"/>
    <property type="match status" value="1"/>
</dbReference>
<dbReference type="Proteomes" id="UP000625574">
    <property type="component" value="Unassembled WGS sequence"/>
</dbReference>
<feature type="domain" description="FAD-binding FR-type" evidence="1">
    <location>
        <begin position="33"/>
        <end position="168"/>
    </location>
</feature>
<evidence type="ECO:0000259" key="1">
    <source>
        <dbReference type="PROSITE" id="PS51384"/>
    </source>
</evidence>
<name>A0ABS0VWY8_9CORY</name>
<evidence type="ECO:0000313" key="2">
    <source>
        <dbReference type="EMBL" id="MBI8999862.1"/>
    </source>
</evidence>
<reference evidence="2 3" key="1">
    <citation type="submission" date="2020-12" db="EMBL/GenBank/DDBJ databases">
        <title>Genome public.</title>
        <authorList>
            <person name="Sun Q."/>
        </authorList>
    </citation>
    <scope>NUCLEOTIDE SEQUENCE [LARGE SCALE GENOMIC DNA]</scope>
    <source>
        <strain evidence="2 3">CCM 8864</strain>
    </source>
</reference>
<sequence>MSWKNTLYLTTMKTMSAVMRRTMAMPTDPRIREELVRATIADATLLAPHLRRITLSAPEFKGLESAGPDEYVALIMPQPGKQLTMPDPTIINPRAALAAVDDDVRPSMRYYTIRELRPRTGEMVIDIVTHGDSGPGSVWAIGAEKGDEVGVRFLSAAYRLPTGPQLLVADATAVPALSAIIESLDEPARAQTHAIVIAESDDLLDPGLDGIVSGIASYTRLTDPLADAPRAGIAAIDTLPVDVGDLTYAWICGEQSIATSLRRHLTKECGMDRKTIFFSGYWRLGKERG</sequence>
<dbReference type="Gene3D" id="2.40.30.10">
    <property type="entry name" value="Translation factors"/>
    <property type="match status" value="1"/>
</dbReference>
<dbReference type="RefSeq" id="WP_198735275.1">
    <property type="nucleotide sequence ID" value="NZ_JAEIOT010000004.1"/>
</dbReference>
<dbReference type="PANTHER" id="PTHR30157:SF0">
    <property type="entry name" value="NADPH-DEPENDENT FERRIC-CHELATE REDUCTASE"/>
    <property type="match status" value="1"/>
</dbReference>
<dbReference type="InterPro" id="IPR039261">
    <property type="entry name" value="FNR_nucleotide-bd"/>
</dbReference>
<protein>
    <submittedName>
        <fullName evidence="2">Siderophore-interacting protein</fullName>
    </submittedName>
</protein>
<keyword evidence="3" id="KW-1185">Reference proteome</keyword>
<organism evidence="2 3">
    <name type="scientific">Corynebacterium marambiense</name>
    <dbReference type="NCBI Taxonomy" id="2765364"/>
    <lineage>
        <taxon>Bacteria</taxon>
        <taxon>Bacillati</taxon>
        <taxon>Actinomycetota</taxon>
        <taxon>Actinomycetes</taxon>
        <taxon>Mycobacteriales</taxon>
        <taxon>Corynebacteriaceae</taxon>
        <taxon>Corynebacterium</taxon>
    </lineage>
</organism>
<proteinExistence type="predicted"/>
<dbReference type="CDD" id="cd06193">
    <property type="entry name" value="siderophore_interacting"/>
    <property type="match status" value="1"/>
</dbReference>
<dbReference type="Gene3D" id="3.40.50.80">
    <property type="entry name" value="Nucleotide-binding domain of ferredoxin-NADP reductase (FNR) module"/>
    <property type="match status" value="1"/>
</dbReference>
<dbReference type="InterPro" id="IPR039374">
    <property type="entry name" value="SIP_fam"/>
</dbReference>
<dbReference type="PROSITE" id="PS51384">
    <property type="entry name" value="FAD_FR"/>
    <property type="match status" value="1"/>
</dbReference>
<dbReference type="InterPro" id="IPR017927">
    <property type="entry name" value="FAD-bd_FR_type"/>
</dbReference>
<dbReference type="SUPFAM" id="SSF63380">
    <property type="entry name" value="Riboflavin synthase domain-like"/>
    <property type="match status" value="1"/>
</dbReference>
<dbReference type="Pfam" id="PF04954">
    <property type="entry name" value="SIP"/>
    <property type="match status" value="1"/>
</dbReference>
<dbReference type="EMBL" id="JAEIOT010000004">
    <property type="protein sequence ID" value="MBI8999862.1"/>
    <property type="molecule type" value="Genomic_DNA"/>
</dbReference>